<organism evidence="1 2">
    <name type="scientific">Desulfonema magnum</name>
    <dbReference type="NCBI Taxonomy" id="45655"/>
    <lineage>
        <taxon>Bacteria</taxon>
        <taxon>Pseudomonadati</taxon>
        <taxon>Thermodesulfobacteriota</taxon>
        <taxon>Desulfobacteria</taxon>
        <taxon>Desulfobacterales</taxon>
        <taxon>Desulfococcaceae</taxon>
        <taxon>Desulfonema</taxon>
    </lineage>
</organism>
<dbReference type="Proteomes" id="UP000663722">
    <property type="component" value="Chromosome"/>
</dbReference>
<accession>A0A975BRZ2</accession>
<name>A0A975BRZ2_9BACT</name>
<proteinExistence type="predicted"/>
<keyword evidence="2" id="KW-1185">Reference proteome</keyword>
<dbReference type="KEGG" id="dmm:dnm_066460"/>
<reference evidence="1" key="1">
    <citation type="journal article" date="2021" name="Microb. Physiol.">
        <title>Proteogenomic Insights into the Physiology of Marine, Sulfate-Reducing, Filamentous Desulfonema limicola and Desulfonema magnum.</title>
        <authorList>
            <person name="Schnaars V."/>
            <person name="Wohlbrand L."/>
            <person name="Scheve S."/>
            <person name="Hinrichs C."/>
            <person name="Reinhardt R."/>
            <person name="Rabus R."/>
        </authorList>
    </citation>
    <scope>NUCLEOTIDE SEQUENCE</scope>
    <source>
        <strain evidence="1">4be13</strain>
    </source>
</reference>
<dbReference type="EMBL" id="CP061800">
    <property type="protein sequence ID" value="QTA90586.1"/>
    <property type="molecule type" value="Genomic_DNA"/>
</dbReference>
<protein>
    <submittedName>
        <fullName evidence="1">Uncharacterized protein</fullName>
    </submittedName>
</protein>
<dbReference type="AlphaFoldDB" id="A0A975BRZ2"/>
<evidence type="ECO:0000313" key="2">
    <source>
        <dbReference type="Proteomes" id="UP000663722"/>
    </source>
</evidence>
<sequence>MLSVRKNSKIFIIRCDRQIMAVYIKKVLSVRCQVLGKITNFLLDPIQQPACHSCESRNPFWAMPHFQELWIPVFTGFGVSSVERNNKKFDHRKLGNTETFIPGCEQTGHDGLQ</sequence>
<gene>
    <name evidence="1" type="ORF">dnm_066460</name>
</gene>
<evidence type="ECO:0000313" key="1">
    <source>
        <dbReference type="EMBL" id="QTA90586.1"/>
    </source>
</evidence>